<dbReference type="InterPro" id="IPR013087">
    <property type="entry name" value="Znf_C2H2_type"/>
</dbReference>
<dbReference type="HOGENOM" id="CLU_003061_0_0_1"/>
<dbReference type="EMBL" id="GL379853">
    <property type="protein sequence ID" value="EGT55979.1"/>
    <property type="molecule type" value="Genomic_DNA"/>
</dbReference>
<name>G0NA08_CAEBE</name>
<keyword evidence="4" id="KW-1185">Reference proteome</keyword>
<feature type="compositionally biased region" description="Acidic residues" evidence="1">
    <location>
        <begin position="168"/>
        <end position="177"/>
    </location>
</feature>
<dbReference type="eggNOG" id="ENOG502QS0X">
    <property type="taxonomic scope" value="Eukaryota"/>
</dbReference>
<dbReference type="PANTHER" id="PTHR33845">
    <property type="entry name" value="C2H2-TYPE DOMAIN-CONTAINING PROTEIN"/>
    <property type="match status" value="1"/>
</dbReference>
<dbReference type="Proteomes" id="UP000008068">
    <property type="component" value="Unassembled WGS sequence"/>
</dbReference>
<evidence type="ECO:0000313" key="4">
    <source>
        <dbReference type="Proteomes" id="UP000008068"/>
    </source>
</evidence>
<sequence length="1111" mass="126181">MYNEMSCRLGKIQKLDKSTGSEDPIALVLCRGAGLCDLDFSNTAVMKQWKDVEICSHHVDELYKLWGDAHGFRDKHIYRRRLPHGRSISCSMPTGIGEDHPDHRPADHLHPLTIKEANAILTESNILVHPGIPVCPDHKKYLSKLLSKSLSPLPKRSKTVTNPSVASDDSDDNEVAECSDSPYLPYDNRVGETKKSFLDFAHKVGISRVCTQADWKNLKETTKQRKASAARKLIDTILSIMVPDETMKFRQLVENKLVQLDSWTTGSSEDLNAIMNQIAEHYFASEDRNNRILILSLVANSVSYLKVEKYIPGLSSYMYEKAKRFARRKRETKNKHTPSEKYKREDVEKFIEFITSPTVMIGLPFGVRKVKLADGSKIEIPDSIRQQSHTEIIEMFKKVREENDQNDFKMSESTMYKILNACAATKRESTTCVDYFIAIGMESFDGLHKIVDTWKDYSLFEPEIIKAMKRELFEAAQYLRTDFRLHVKGFSRVADHCANFALSDPTDSRLAISCSSKPNSHVHDLKCDRCEKMNAILETMENHAKEFVSEKEADVANSISNDSEQQLLTKHKEELELIQKYKKGILEMKKHLLRAAVSNEERQEIVAGLNDNEALVTMDFAQKFLPKWHREKQCDYFGKKGISYHISHVTARIGNTYAQHSFVHIYEDSVAQDSQLVVLTMLHFLAELKKAGILKVFLRSDNAGAYHSASTIGSLPWLMTETKMQIGSYSFSEAQNGKSASDRDANRVKRRVQEYINKGNDVTNSLQFFKALEDQPLNGVSVYHGNVVKTQDPATDWKGISNLNYFSIENNGIRSWKYHKIGAGIFKDAPSLKPLKGTCNFAKSSGFTASKIDSDALRKAEREAVEQGKQTSFWYHPKCAKSSSCVEEVDDVSTSHEDFVPRNNEGDLYSCPEHGCSSTFLKFSNLEKHILKGKHRIAPERMTERDYALNFFARKLEEVNSANTCPIVATAVNKMKESSNKESLKMGWALPEKRTRRIFSNEMVSFLTECFNQGVKLKKPMNPVAAEELMRTAKNSDGSRKFNSADLLDSRQIAGFFSREADKRRHAQQKGTDRLCTEEEEDVLKEQYLNPLSAAILKMKKNTPMLAGSNF</sequence>
<gene>
    <name evidence="3" type="ORF">CAEBREN_17783</name>
</gene>
<accession>G0NA08</accession>
<proteinExistence type="predicted"/>
<reference evidence="4" key="1">
    <citation type="submission" date="2011-07" db="EMBL/GenBank/DDBJ databases">
        <authorList>
            <consortium name="Caenorhabditis brenneri Sequencing and Analysis Consortium"/>
            <person name="Wilson R.K."/>
        </authorList>
    </citation>
    <scope>NUCLEOTIDE SEQUENCE [LARGE SCALE GENOMIC DNA]</scope>
    <source>
        <strain evidence="4">PB2801</strain>
    </source>
</reference>
<evidence type="ECO:0000259" key="2">
    <source>
        <dbReference type="PROSITE" id="PS00028"/>
    </source>
</evidence>
<feature type="domain" description="C2H2-type" evidence="2">
    <location>
        <begin position="911"/>
        <end position="935"/>
    </location>
</feature>
<dbReference type="PROSITE" id="PS00028">
    <property type="entry name" value="ZINC_FINGER_C2H2_1"/>
    <property type="match status" value="1"/>
</dbReference>
<evidence type="ECO:0000313" key="3">
    <source>
        <dbReference type="EMBL" id="EGT55979.1"/>
    </source>
</evidence>
<evidence type="ECO:0000256" key="1">
    <source>
        <dbReference type="SAM" id="MobiDB-lite"/>
    </source>
</evidence>
<dbReference type="STRING" id="135651.G0NA08"/>
<dbReference type="PANTHER" id="PTHR33845:SF1">
    <property type="entry name" value="C2H2-TYPE DOMAIN-CONTAINING PROTEIN"/>
    <property type="match status" value="1"/>
</dbReference>
<dbReference type="AlphaFoldDB" id="G0NA08"/>
<dbReference type="OMA" id="ASACTEH"/>
<feature type="region of interest" description="Disordered" evidence="1">
    <location>
        <begin position="153"/>
        <end position="182"/>
    </location>
</feature>
<organism evidence="4">
    <name type="scientific">Caenorhabditis brenneri</name>
    <name type="common">Nematode worm</name>
    <dbReference type="NCBI Taxonomy" id="135651"/>
    <lineage>
        <taxon>Eukaryota</taxon>
        <taxon>Metazoa</taxon>
        <taxon>Ecdysozoa</taxon>
        <taxon>Nematoda</taxon>
        <taxon>Chromadorea</taxon>
        <taxon>Rhabditida</taxon>
        <taxon>Rhabditina</taxon>
        <taxon>Rhabditomorpha</taxon>
        <taxon>Rhabditoidea</taxon>
        <taxon>Rhabditidae</taxon>
        <taxon>Peloderinae</taxon>
        <taxon>Caenorhabditis</taxon>
    </lineage>
</organism>
<dbReference type="OrthoDB" id="5988132at2759"/>
<dbReference type="InParanoid" id="G0NA08"/>
<protein>
    <recommendedName>
        <fullName evidence="2">C2H2-type domain-containing protein</fullName>
    </recommendedName>
</protein>